<accession>A0A0H4VN21</accession>
<feature type="transmembrane region" description="Helical" evidence="1">
    <location>
        <begin position="96"/>
        <end position="117"/>
    </location>
</feature>
<feature type="chain" id="PRO_5005210966" description="Protein-glutamine gamma-glutamyltransferase-like C-terminal domain-containing protein" evidence="2">
    <location>
        <begin position="29"/>
        <end position="246"/>
    </location>
</feature>
<keyword evidence="1" id="KW-0812">Transmembrane</keyword>
<evidence type="ECO:0000256" key="2">
    <source>
        <dbReference type="SAM" id="SignalP"/>
    </source>
</evidence>
<keyword evidence="2" id="KW-0732">Signal</keyword>
<proteinExistence type="predicted"/>
<keyword evidence="1" id="KW-0472">Membrane</keyword>
<dbReference type="PATRIC" id="fig|1379910.4.peg.3385"/>
<dbReference type="KEGG" id="ruf:TH63_15535"/>
<organism evidence="4 5">
    <name type="scientific">Rufibacter radiotolerans</name>
    <dbReference type="NCBI Taxonomy" id="1379910"/>
    <lineage>
        <taxon>Bacteria</taxon>
        <taxon>Pseudomonadati</taxon>
        <taxon>Bacteroidota</taxon>
        <taxon>Cytophagia</taxon>
        <taxon>Cytophagales</taxon>
        <taxon>Hymenobacteraceae</taxon>
        <taxon>Rufibacter</taxon>
    </lineage>
</organism>
<dbReference type="STRING" id="1379910.TH63_15535"/>
<feature type="signal peptide" evidence="2">
    <location>
        <begin position="1"/>
        <end position="28"/>
    </location>
</feature>
<dbReference type="Proteomes" id="UP000036458">
    <property type="component" value="Chromosome"/>
</dbReference>
<keyword evidence="1" id="KW-1133">Transmembrane helix</keyword>
<dbReference type="Pfam" id="PF13559">
    <property type="entry name" value="DUF4129"/>
    <property type="match status" value="1"/>
</dbReference>
<evidence type="ECO:0000256" key="1">
    <source>
        <dbReference type="SAM" id="Phobius"/>
    </source>
</evidence>
<evidence type="ECO:0000313" key="4">
    <source>
        <dbReference type="EMBL" id="AKQ46713.1"/>
    </source>
</evidence>
<evidence type="ECO:0000259" key="3">
    <source>
        <dbReference type="Pfam" id="PF13559"/>
    </source>
</evidence>
<dbReference type="InterPro" id="IPR025403">
    <property type="entry name" value="TgpA-like_C"/>
</dbReference>
<reference evidence="4 5" key="1">
    <citation type="submission" date="2015-01" db="EMBL/GenBank/DDBJ databases">
        <title>Rufibacter sp./DG31D/ whole genome sequencing.</title>
        <authorList>
            <person name="Kim M.K."/>
            <person name="Srinivasan S."/>
            <person name="Lee J.-J."/>
        </authorList>
    </citation>
    <scope>NUCLEOTIDE SEQUENCE [LARGE SCALE GENOMIC DNA]</scope>
    <source>
        <strain evidence="4 5">DG31D</strain>
    </source>
</reference>
<feature type="domain" description="Protein-glutamine gamma-glutamyltransferase-like C-terminal" evidence="3">
    <location>
        <begin position="169"/>
        <end position="235"/>
    </location>
</feature>
<dbReference type="AlphaFoldDB" id="A0A0H4VN21"/>
<evidence type="ECO:0000313" key="5">
    <source>
        <dbReference type="Proteomes" id="UP000036458"/>
    </source>
</evidence>
<protein>
    <recommendedName>
        <fullName evidence="3">Protein-glutamine gamma-glutamyltransferase-like C-terminal domain-containing protein</fullName>
    </recommendedName>
</protein>
<gene>
    <name evidence="4" type="ORF">TH63_15535</name>
</gene>
<keyword evidence="5" id="KW-1185">Reference proteome</keyword>
<dbReference type="EMBL" id="CP010777">
    <property type="protein sequence ID" value="AKQ46713.1"/>
    <property type="molecule type" value="Genomic_DNA"/>
</dbReference>
<sequence length="246" mass="28766">MTFVRFSFPLFFLMLVLSGSLWAGTAVAAPAQTVTTTPAPLQLRYPDAAKLKELRESRDFQYQQDLRPDLSFWQRWLQRIGQFINRVLEARSFQSFWKYVIYAFAIGITLYVVLKLFKVDFVGLFSRKAPAAAIAFETYRENIHEIDFKALIEEAEAQGDYRRAIRLHYLSTLKILTDQELIQWNPGKTNRSYVSELRNPALRRPFEHITQLFEYVWYGGSALSEQRFQVVRQAFQEFNRSLPVAA</sequence>
<name>A0A0H4VN21_9BACT</name>